<protein>
    <submittedName>
        <fullName evidence="2">Uncharacterized protein</fullName>
    </submittedName>
</protein>
<accession>A0A5D4RBD6</accession>
<dbReference type="EMBL" id="VTER01000007">
    <property type="protein sequence ID" value="TYS46872.1"/>
    <property type="molecule type" value="Genomic_DNA"/>
</dbReference>
<dbReference type="RefSeq" id="WP_148975605.1">
    <property type="nucleotide sequence ID" value="NZ_VTER01000007.1"/>
</dbReference>
<reference evidence="2 3" key="1">
    <citation type="submission" date="2019-08" db="EMBL/GenBank/DDBJ databases">
        <title>Bacillus genomes from the desert of Cuatro Cienegas, Coahuila.</title>
        <authorList>
            <person name="Olmedo-Alvarez G."/>
        </authorList>
    </citation>
    <scope>NUCLEOTIDE SEQUENCE [LARGE SCALE GENOMIC DNA]</scope>
    <source>
        <strain evidence="2 3">CH446_14T</strain>
    </source>
</reference>
<evidence type="ECO:0000313" key="2">
    <source>
        <dbReference type="EMBL" id="TYS46872.1"/>
    </source>
</evidence>
<gene>
    <name evidence="2" type="ORF">FZD51_15505</name>
</gene>
<sequence length="202" mass="22807">MTKSSSKGIERGQTIAFRVPSDTPEYLVKQLQKLKEAEKRNFSSRIADYVMQGVSQSVKQEQETVTIPLPKALSKMQRDWLKHEHSEALLGSIIYQLITDPVRSAALLASLNSKSTDIDEALYLQEQKEREVEPVYQADVPPPSPPVQEEEEALPAFTDGADDDLDDIDWSSVQIERSAENEDQEEESMEDLLGDFLAHMNK</sequence>
<comment type="caution">
    <text evidence="2">The sequence shown here is derived from an EMBL/GenBank/DDBJ whole genome shotgun (WGS) entry which is preliminary data.</text>
</comment>
<evidence type="ECO:0000256" key="1">
    <source>
        <dbReference type="SAM" id="MobiDB-lite"/>
    </source>
</evidence>
<name>A0A5D4RBD6_9BACI</name>
<organism evidence="2 3">
    <name type="scientific">Bacillus infantis</name>
    <dbReference type="NCBI Taxonomy" id="324767"/>
    <lineage>
        <taxon>Bacteria</taxon>
        <taxon>Bacillati</taxon>
        <taxon>Bacillota</taxon>
        <taxon>Bacilli</taxon>
        <taxon>Bacillales</taxon>
        <taxon>Bacillaceae</taxon>
        <taxon>Bacillus</taxon>
    </lineage>
</organism>
<dbReference type="AlphaFoldDB" id="A0A5D4RBD6"/>
<feature type="region of interest" description="Disordered" evidence="1">
    <location>
        <begin position="130"/>
        <end position="169"/>
    </location>
</feature>
<dbReference type="Proteomes" id="UP000322139">
    <property type="component" value="Unassembled WGS sequence"/>
</dbReference>
<feature type="compositionally biased region" description="Acidic residues" evidence="1">
    <location>
        <begin position="160"/>
        <end position="169"/>
    </location>
</feature>
<evidence type="ECO:0000313" key="3">
    <source>
        <dbReference type="Proteomes" id="UP000322139"/>
    </source>
</evidence>
<proteinExistence type="predicted"/>